<keyword evidence="1" id="KW-1133">Transmembrane helix</keyword>
<keyword evidence="1" id="KW-0812">Transmembrane</keyword>
<feature type="transmembrane region" description="Helical" evidence="1">
    <location>
        <begin position="6"/>
        <end position="25"/>
    </location>
</feature>
<evidence type="ECO:0000313" key="3">
    <source>
        <dbReference type="Proteomes" id="UP000886805"/>
    </source>
</evidence>
<gene>
    <name evidence="2" type="ORF">H9849_09935</name>
</gene>
<name>A0A9D1X5K5_9FIRM</name>
<dbReference type="InterPro" id="IPR038690">
    <property type="entry name" value="NusG_2_sf"/>
</dbReference>
<dbReference type="Proteomes" id="UP000886805">
    <property type="component" value="Unassembled WGS sequence"/>
</dbReference>
<protein>
    <submittedName>
        <fullName evidence="2">NusG domain II-containing protein</fullName>
    </submittedName>
</protein>
<accession>A0A9D1X5K5</accession>
<evidence type="ECO:0000256" key="1">
    <source>
        <dbReference type="SAM" id="Phobius"/>
    </source>
</evidence>
<reference evidence="2" key="2">
    <citation type="submission" date="2021-04" db="EMBL/GenBank/DDBJ databases">
        <authorList>
            <person name="Gilroy R."/>
        </authorList>
    </citation>
    <scope>NUCLEOTIDE SEQUENCE</scope>
    <source>
        <strain evidence="2">ChiSxjej3B15-1167</strain>
    </source>
</reference>
<dbReference type="Pfam" id="PF07009">
    <property type="entry name" value="NusG_II"/>
    <property type="match status" value="1"/>
</dbReference>
<sequence length="127" mass="13553">MKKADVILISAFLIAGLAGLFWLSAGREDGRMVRVTVDGKEAGTYPLSRDDTIRIEGVGGSNTLVIRDGQAAMEEADCPDRICVEHAPVDSVGETIVCLPHRVVVEVLSEEGGNEEGQTPEFDGVAR</sequence>
<evidence type="ECO:0000313" key="2">
    <source>
        <dbReference type="EMBL" id="HIX73328.1"/>
    </source>
</evidence>
<proteinExistence type="predicted"/>
<dbReference type="AlphaFoldDB" id="A0A9D1X5K5"/>
<dbReference type="CDD" id="cd09911">
    <property type="entry name" value="Lin0431_like"/>
    <property type="match status" value="1"/>
</dbReference>
<organism evidence="2 3">
    <name type="scientific">Candidatus Anaerobutyricum stercoripullorum</name>
    <dbReference type="NCBI Taxonomy" id="2838456"/>
    <lineage>
        <taxon>Bacteria</taxon>
        <taxon>Bacillati</taxon>
        <taxon>Bacillota</taxon>
        <taxon>Clostridia</taxon>
        <taxon>Lachnospirales</taxon>
        <taxon>Lachnospiraceae</taxon>
        <taxon>Anaerobutyricum</taxon>
    </lineage>
</organism>
<dbReference type="Gene3D" id="2.60.320.10">
    <property type="entry name" value="N-utilization substance G protein NusG, insert domain"/>
    <property type="match status" value="1"/>
</dbReference>
<comment type="caution">
    <text evidence="2">The sequence shown here is derived from an EMBL/GenBank/DDBJ whole genome shotgun (WGS) entry which is preliminary data.</text>
</comment>
<dbReference type="EMBL" id="DXEQ01000300">
    <property type="protein sequence ID" value="HIX73328.1"/>
    <property type="molecule type" value="Genomic_DNA"/>
</dbReference>
<keyword evidence="1" id="KW-0472">Membrane</keyword>
<reference evidence="2" key="1">
    <citation type="journal article" date="2021" name="PeerJ">
        <title>Extensive microbial diversity within the chicken gut microbiome revealed by metagenomics and culture.</title>
        <authorList>
            <person name="Gilroy R."/>
            <person name="Ravi A."/>
            <person name="Getino M."/>
            <person name="Pursley I."/>
            <person name="Horton D.L."/>
            <person name="Alikhan N.F."/>
            <person name="Baker D."/>
            <person name="Gharbi K."/>
            <person name="Hall N."/>
            <person name="Watson M."/>
            <person name="Adriaenssens E.M."/>
            <person name="Foster-Nyarko E."/>
            <person name="Jarju S."/>
            <person name="Secka A."/>
            <person name="Antonio M."/>
            <person name="Oren A."/>
            <person name="Chaudhuri R.R."/>
            <person name="La Ragione R."/>
            <person name="Hildebrand F."/>
            <person name="Pallen M.J."/>
        </authorList>
    </citation>
    <scope>NUCLEOTIDE SEQUENCE</scope>
    <source>
        <strain evidence="2">ChiSxjej3B15-1167</strain>
    </source>
</reference>